<dbReference type="Pfam" id="PF18845">
    <property type="entry name" value="baeRF_family3"/>
    <property type="match status" value="1"/>
</dbReference>
<gene>
    <name evidence="1" type="ORF">HGH92_30915</name>
</gene>
<evidence type="ECO:0000313" key="2">
    <source>
        <dbReference type="Proteomes" id="UP000570474"/>
    </source>
</evidence>
<reference evidence="1 2" key="1">
    <citation type="submission" date="2020-04" db="EMBL/GenBank/DDBJ databases">
        <authorList>
            <person name="Yin C."/>
        </authorList>
    </citation>
    <scope>NUCLEOTIDE SEQUENCE [LARGE SCALE GENOMIC DNA]</scope>
    <source>
        <strain evidence="1 2">Ae27</strain>
    </source>
</reference>
<dbReference type="Proteomes" id="UP000570474">
    <property type="component" value="Unassembled WGS sequence"/>
</dbReference>
<accession>A0A847S2V7</accession>
<comment type="caution">
    <text evidence="1">The sequence shown here is derived from an EMBL/GenBank/DDBJ whole genome shotgun (WGS) entry which is preliminary data.</text>
</comment>
<dbReference type="EMBL" id="JABAIA010000004">
    <property type="protein sequence ID" value="NLR68754.1"/>
    <property type="molecule type" value="Genomic_DNA"/>
</dbReference>
<keyword evidence="2" id="KW-1185">Reference proteome</keyword>
<dbReference type="RefSeq" id="WP_168874710.1">
    <property type="nucleotide sequence ID" value="NZ_JABAIA010000004.1"/>
</dbReference>
<proteinExistence type="predicted"/>
<dbReference type="AlphaFoldDB" id="A0A847S2V7"/>
<protein>
    <submittedName>
        <fullName evidence="1">Uncharacterized protein</fullName>
    </submittedName>
</protein>
<organism evidence="1 2">
    <name type="scientific">Chitinophaga varians</name>
    <dbReference type="NCBI Taxonomy" id="2202339"/>
    <lineage>
        <taxon>Bacteria</taxon>
        <taxon>Pseudomonadati</taxon>
        <taxon>Bacteroidota</taxon>
        <taxon>Chitinophagia</taxon>
        <taxon>Chitinophagales</taxon>
        <taxon>Chitinophagaceae</taxon>
        <taxon>Chitinophaga</taxon>
    </lineage>
</organism>
<sequence>MEQTLINLSQYTGTPAVTILVSTHRTFPDNKQDSIHLKNLITQVEKELYEQFDKRIVWPVLDKIKETEKSINHDYNLDTLAIFASPDSIQVKRLPVTTTDRYVIGDRFEIRPLLKAVQQSEHYYIISVSRQKIRLLEAFNDEIVSEVKNKDFPYLNNYYTTDPMRLKHDQIVDNLLKEFFNTADKRFKKYYEENPLPVILLGEERNLAFYQEIMDIRGLVIGTHHGSFDDTSDPDIAKVTFPVIQQYIAGKQDAALQAINAAQSAQRLLVDLNDIYTAAENGQADTLYIGQTYLPTGHIDKGVITLGNGNGSTDVTLPVIDTVLHKGGNVVFLDENALDNYQGIALITRF</sequence>
<evidence type="ECO:0000313" key="1">
    <source>
        <dbReference type="EMBL" id="NLR68754.1"/>
    </source>
</evidence>
<name>A0A847S2V7_9BACT</name>
<dbReference type="InterPro" id="IPR041289">
    <property type="entry name" value="Bact_RF_family3"/>
</dbReference>